<keyword evidence="1" id="KW-0472">Membrane</keyword>
<organism evidence="3">
    <name type="scientific">Candidatus Methanophaga sp. ANME-1 ERB7</name>
    <dbReference type="NCBI Taxonomy" id="2759913"/>
    <lineage>
        <taxon>Archaea</taxon>
        <taxon>Methanobacteriati</taxon>
        <taxon>Methanobacteriota</taxon>
        <taxon>Stenosarchaea group</taxon>
        <taxon>Methanomicrobia</taxon>
        <taxon>Candidatus Methanophagales</taxon>
        <taxon>Candidatus Methanophagaceae</taxon>
        <taxon>Candidatus Methanophaga</taxon>
    </lineage>
</organism>
<evidence type="ECO:0000259" key="2">
    <source>
        <dbReference type="Pfam" id="PF07760"/>
    </source>
</evidence>
<name>A0A7G9ZB13_9EURY</name>
<dbReference type="Pfam" id="PF07760">
    <property type="entry name" value="DUF1616"/>
    <property type="match status" value="1"/>
</dbReference>
<dbReference type="InterPro" id="IPR011674">
    <property type="entry name" value="DUF1616"/>
</dbReference>
<feature type="transmembrane region" description="Helical" evidence="1">
    <location>
        <begin position="12"/>
        <end position="30"/>
    </location>
</feature>
<sequence length="145" mass="16537">MAIKKIDKILSIILILTIITALAMVIYVIVTPKRGEEFTEFYILGTGGKAADYPTNLSIGEKGEVIVGVVNHEYEDVSYLFRAEIENRSIGEKGLQLVHNETLEFPFLFTAEEVGRKKLEFKLFKENITNESYRDLHLWLDINAL</sequence>
<feature type="domain" description="DUF1616" evidence="2">
    <location>
        <begin position="4"/>
        <end position="141"/>
    </location>
</feature>
<keyword evidence="1" id="KW-1133">Transmembrane helix</keyword>
<gene>
    <name evidence="3" type="ORF">LLMGBBFC_00004</name>
</gene>
<keyword evidence="1" id="KW-0812">Transmembrane</keyword>
<dbReference type="AlphaFoldDB" id="A0A7G9ZB13"/>
<protein>
    <recommendedName>
        <fullName evidence="2">DUF1616 domain-containing protein</fullName>
    </recommendedName>
</protein>
<evidence type="ECO:0000256" key="1">
    <source>
        <dbReference type="SAM" id="Phobius"/>
    </source>
</evidence>
<dbReference type="EMBL" id="MT631689">
    <property type="protein sequence ID" value="QNO57447.1"/>
    <property type="molecule type" value="Genomic_DNA"/>
</dbReference>
<proteinExistence type="predicted"/>
<reference evidence="3" key="1">
    <citation type="submission" date="2020-06" db="EMBL/GenBank/DDBJ databases">
        <title>Unique genomic features of the anaerobic methanotrophic archaea.</title>
        <authorList>
            <person name="Chadwick G.L."/>
            <person name="Skennerton C.T."/>
            <person name="Laso-Perez R."/>
            <person name="Leu A.O."/>
            <person name="Speth D.R."/>
            <person name="Yu H."/>
            <person name="Morgan-Lang C."/>
            <person name="Hatzenpichler R."/>
            <person name="Goudeau D."/>
            <person name="Malmstrom R."/>
            <person name="Brazelton W.J."/>
            <person name="Woyke T."/>
            <person name="Hallam S.J."/>
            <person name="Tyson G.W."/>
            <person name="Wegener G."/>
            <person name="Boetius A."/>
            <person name="Orphan V."/>
        </authorList>
    </citation>
    <scope>NUCLEOTIDE SEQUENCE</scope>
</reference>
<evidence type="ECO:0000313" key="3">
    <source>
        <dbReference type="EMBL" id="QNO57447.1"/>
    </source>
</evidence>
<accession>A0A7G9ZB13</accession>